<dbReference type="EMBL" id="BAAACG010000013">
    <property type="protein sequence ID" value="GAA0744741.1"/>
    <property type="molecule type" value="Genomic_DNA"/>
</dbReference>
<dbReference type="PROSITE" id="PS50893">
    <property type="entry name" value="ABC_TRANSPORTER_2"/>
    <property type="match status" value="1"/>
</dbReference>
<evidence type="ECO:0000313" key="7">
    <source>
        <dbReference type="Proteomes" id="UP001501510"/>
    </source>
</evidence>
<accession>A0ABN1JQL8</accession>
<dbReference type="PANTHER" id="PTHR42794">
    <property type="entry name" value="HEMIN IMPORT ATP-BINDING PROTEIN HMUV"/>
    <property type="match status" value="1"/>
</dbReference>
<feature type="domain" description="ABC transporter" evidence="5">
    <location>
        <begin position="2"/>
        <end position="238"/>
    </location>
</feature>
<organism evidence="6 7">
    <name type="scientific">Clostridium oceanicum</name>
    <dbReference type="NCBI Taxonomy" id="1543"/>
    <lineage>
        <taxon>Bacteria</taxon>
        <taxon>Bacillati</taxon>
        <taxon>Bacillota</taxon>
        <taxon>Clostridia</taxon>
        <taxon>Eubacteriales</taxon>
        <taxon>Clostridiaceae</taxon>
        <taxon>Clostridium</taxon>
    </lineage>
</organism>
<evidence type="ECO:0000256" key="3">
    <source>
        <dbReference type="ARBA" id="ARBA00022840"/>
    </source>
</evidence>
<protein>
    <submittedName>
        <fullName evidence="6">ABC transporter ATP-binding protein</fullName>
    </submittedName>
</protein>
<dbReference type="Pfam" id="PF00005">
    <property type="entry name" value="ABC_tran"/>
    <property type="match status" value="1"/>
</dbReference>
<dbReference type="Gene3D" id="3.40.50.300">
    <property type="entry name" value="P-loop containing nucleotide triphosphate hydrolases"/>
    <property type="match status" value="1"/>
</dbReference>
<dbReference type="CDD" id="cd03214">
    <property type="entry name" value="ABC_Iron-Siderophores_B12_Hemin"/>
    <property type="match status" value="1"/>
</dbReference>
<dbReference type="SUPFAM" id="SSF52540">
    <property type="entry name" value="P-loop containing nucleoside triphosphate hydrolases"/>
    <property type="match status" value="1"/>
</dbReference>
<dbReference type="PANTHER" id="PTHR42794:SF1">
    <property type="entry name" value="HEMIN IMPORT ATP-BINDING PROTEIN HMUV"/>
    <property type="match status" value="1"/>
</dbReference>
<evidence type="ECO:0000256" key="4">
    <source>
        <dbReference type="ARBA" id="ARBA00022967"/>
    </source>
</evidence>
<comment type="caution">
    <text evidence="6">The sequence shown here is derived from an EMBL/GenBank/DDBJ whole genome shotgun (WGS) entry which is preliminary data.</text>
</comment>
<dbReference type="InterPro" id="IPR003593">
    <property type="entry name" value="AAA+_ATPase"/>
</dbReference>
<proteinExistence type="predicted"/>
<keyword evidence="3 6" id="KW-0067">ATP-binding</keyword>
<keyword evidence="2" id="KW-0547">Nucleotide-binding</keyword>
<reference evidence="6 7" key="1">
    <citation type="journal article" date="2019" name="Int. J. Syst. Evol. Microbiol.">
        <title>The Global Catalogue of Microorganisms (GCM) 10K type strain sequencing project: providing services to taxonomists for standard genome sequencing and annotation.</title>
        <authorList>
            <consortium name="The Broad Institute Genomics Platform"/>
            <consortium name="The Broad Institute Genome Sequencing Center for Infectious Disease"/>
            <person name="Wu L."/>
            <person name="Ma J."/>
        </authorList>
    </citation>
    <scope>NUCLEOTIDE SEQUENCE [LARGE SCALE GENOMIC DNA]</scope>
    <source>
        <strain evidence="6 7">JCM 1407</strain>
    </source>
</reference>
<keyword evidence="7" id="KW-1185">Reference proteome</keyword>
<dbReference type="PROSITE" id="PS00211">
    <property type="entry name" value="ABC_TRANSPORTER_1"/>
    <property type="match status" value="1"/>
</dbReference>
<gene>
    <name evidence="6" type="ORF">GCM10008906_30040</name>
</gene>
<keyword evidence="1" id="KW-0813">Transport</keyword>
<dbReference type="SMART" id="SM00382">
    <property type="entry name" value="AAA"/>
    <property type="match status" value="1"/>
</dbReference>
<dbReference type="InterPro" id="IPR003439">
    <property type="entry name" value="ABC_transporter-like_ATP-bd"/>
</dbReference>
<sequence length="251" mass="28604">MLELRNINCGYDNIDVIKNISFKVKRGNMISIVGPNGCGKSTLLKAIAKLMKYKGDILLDSNNINKLSRKDISKKIALMTQTNDVYFSYTVYETISLGRYAYLKGPLSSLRKEDKDIINKAIETVELTDLKDKAINELSGGQLQRVFLARAFTQDPEVILLDEPTNHLDLKHQIDILNNLCDWAKNNNKIVICVLHDLNLANIFSNKVIMLKRGQIIGDGSPKSVFMEDKLKHVYDINIRKFMIEALEKWK</sequence>
<evidence type="ECO:0000256" key="2">
    <source>
        <dbReference type="ARBA" id="ARBA00022741"/>
    </source>
</evidence>
<dbReference type="RefSeq" id="WP_343762802.1">
    <property type="nucleotide sequence ID" value="NZ_BAAACG010000013.1"/>
</dbReference>
<evidence type="ECO:0000259" key="5">
    <source>
        <dbReference type="PROSITE" id="PS50893"/>
    </source>
</evidence>
<dbReference type="Proteomes" id="UP001501510">
    <property type="component" value="Unassembled WGS sequence"/>
</dbReference>
<name>A0ABN1JQL8_9CLOT</name>
<evidence type="ECO:0000313" key="6">
    <source>
        <dbReference type="EMBL" id="GAA0744741.1"/>
    </source>
</evidence>
<evidence type="ECO:0000256" key="1">
    <source>
        <dbReference type="ARBA" id="ARBA00022448"/>
    </source>
</evidence>
<keyword evidence="4" id="KW-1278">Translocase</keyword>
<dbReference type="InterPro" id="IPR017871">
    <property type="entry name" value="ABC_transporter-like_CS"/>
</dbReference>
<dbReference type="GO" id="GO:0005524">
    <property type="term" value="F:ATP binding"/>
    <property type="evidence" value="ECO:0007669"/>
    <property type="project" value="UniProtKB-KW"/>
</dbReference>
<dbReference type="InterPro" id="IPR027417">
    <property type="entry name" value="P-loop_NTPase"/>
</dbReference>